<proteinExistence type="predicted"/>
<evidence type="ECO:0000256" key="1">
    <source>
        <dbReference type="ARBA" id="ARBA00004651"/>
    </source>
</evidence>
<gene>
    <name evidence="8" type="ORF">K7432_012787</name>
</gene>
<evidence type="ECO:0000256" key="2">
    <source>
        <dbReference type="ARBA" id="ARBA00022475"/>
    </source>
</evidence>
<feature type="transmembrane region" description="Helical" evidence="6">
    <location>
        <begin position="91"/>
        <end position="108"/>
    </location>
</feature>
<dbReference type="PANTHER" id="PTHR34187">
    <property type="entry name" value="FGR18P"/>
    <property type="match status" value="1"/>
</dbReference>
<evidence type="ECO:0000256" key="6">
    <source>
        <dbReference type="SAM" id="Phobius"/>
    </source>
</evidence>
<keyword evidence="3 6" id="KW-0812">Transmembrane</keyword>
<dbReference type="EMBL" id="JASJQH010008035">
    <property type="protein sequence ID" value="KAK9695811.1"/>
    <property type="molecule type" value="Genomic_DNA"/>
</dbReference>
<dbReference type="InterPro" id="IPR052053">
    <property type="entry name" value="IM_YidH-like"/>
</dbReference>
<feature type="domain" description="DUF202" evidence="7">
    <location>
        <begin position="42"/>
        <end position="114"/>
    </location>
</feature>
<evidence type="ECO:0000259" key="7">
    <source>
        <dbReference type="Pfam" id="PF02656"/>
    </source>
</evidence>
<keyword evidence="5 6" id="KW-0472">Membrane</keyword>
<accession>A0ABR2VS59</accession>
<keyword evidence="2" id="KW-1003">Cell membrane</keyword>
<protein>
    <recommendedName>
        <fullName evidence="7">DUF202 domain-containing protein</fullName>
    </recommendedName>
</protein>
<keyword evidence="9" id="KW-1185">Reference proteome</keyword>
<reference evidence="8 9" key="1">
    <citation type="submission" date="2023-04" db="EMBL/GenBank/DDBJ databases">
        <title>Genome of Basidiobolus ranarum AG-B5.</title>
        <authorList>
            <person name="Stajich J.E."/>
            <person name="Carter-House D."/>
            <person name="Gryganskyi A."/>
        </authorList>
    </citation>
    <scope>NUCLEOTIDE SEQUENCE [LARGE SCALE GENOMIC DNA]</scope>
    <source>
        <strain evidence="8 9">AG-B5</strain>
    </source>
</reference>
<evidence type="ECO:0000313" key="8">
    <source>
        <dbReference type="EMBL" id="KAK9695811.1"/>
    </source>
</evidence>
<dbReference type="InterPro" id="IPR003807">
    <property type="entry name" value="DUF202"/>
</dbReference>
<feature type="transmembrane region" description="Helical" evidence="6">
    <location>
        <begin position="129"/>
        <end position="149"/>
    </location>
</feature>
<comment type="caution">
    <text evidence="8">The sequence shown here is derived from an EMBL/GenBank/DDBJ whole genome shotgun (WGS) entry which is preliminary data.</text>
</comment>
<dbReference type="PANTHER" id="PTHR34187:SF2">
    <property type="entry name" value="DUF202 DOMAIN-CONTAINING PROTEIN"/>
    <property type="match status" value="1"/>
</dbReference>
<dbReference type="Pfam" id="PF02656">
    <property type="entry name" value="DUF202"/>
    <property type="match status" value="1"/>
</dbReference>
<evidence type="ECO:0000256" key="5">
    <source>
        <dbReference type="ARBA" id="ARBA00023136"/>
    </source>
</evidence>
<evidence type="ECO:0000313" key="9">
    <source>
        <dbReference type="Proteomes" id="UP001479436"/>
    </source>
</evidence>
<evidence type="ECO:0000256" key="3">
    <source>
        <dbReference type="ARBA" id="ARBA00022692"/>
    </source>
</evidence>
<organism evidence="8 9">
    <name type="scientific">Basidiobolus ranarum</name>
    <dbReference type="NCBI Taxonomy" id="34480"/>
    <lineage>
        <taxon>Eukaryota</taxon>
        <taxon>Fungi</taxon>
        <taxon>Fungi incertae sedis</taxon>
        <taxon>Zoopagomycota</taxon>
        <taxon>Entomophthoromycotina</taxon>
        <taxon>Basidiobolomycetes</taxon>
        <taxon>Basidiobolales</taxon>
        <taxon>Basidiobolaceae</taxon>
        <taxon>Basidiobolus</taxon>
    </lineage>
</organism>
<name>A0ABR2VS59_9FUNG</name>
<comment type="subcellular location">
    <subcellularLocation>
        <location evidence="1">Cell membrane</location>
        <topology evidence="1">Multi-pass membrane protein</topology>
    </subcellularLocation>
</comment>
<feature type="transmembrane region" description="Helical" evidence="6">
    <location>
        <begin position="51"/>
        <end position="71"/>
    </location>
</feature>
<sequence length="155" mass="17631">MSMPGPTFSHQEANENTPLVKKRTPYVGWESLILENRGSTARDHLANERTYLAWFRTSFTLIGLCCASLQHFDPDGIITKPGKSHKYRTELGIIMTILTFTCIAIPLLKYLSTQYKLAYDRNPLRPSRSLSTIFISISVFAVLMTLMTIEIEELN</sequence>
<evidence type="ECO:0000256" key="4">
    <source>
        <dbReference type="ARBA" id="ARBA00022989"/>
    </source>
</evidence>
<keyword evidence="4 6" id="KW-1133">Transmembrane helix</keyword>
<dbReference type="Proteomes" id="UP001479436">
    <property type="component" value="Unassembled WGS sequence"/>
</dbReference>